<accession>A0A8D9CEC3</accession>
<proteinExistence type="predicted"/>
<name>A0A8D9CEC3_9VIRU</name>
<protein>
    <submittedName>
        <fullName evidence="1">Uncharacterized protein</fullName>
    </submittedName>
</protein>
<reference evidence="1" key="1">
    <citation type="submission" date="2021-06" db="EMBL/GenBank/DDBJ databases">
        <authorList>
            <person name="Gannon L."/>
            <person name="Redgwell R T."/>
            <person name="Michniewski S."/>
            <person name="Harrison D C."/>
            <person name="Millard A."/>
        </authorList>
    </citation>
    <scope>NUCLEOTIDE SEQUENCE</scope>
</reference>
<evidence type="ECO:0000313" key="1">
    <source>
        <dbReference type="EMBL" id="CAG7580685.1"/>
    </source>
</evidence>
<dbReference type="EMBL" id="OU342829">
    <property type="protein sequence ID" value="CAG7580685.1"/>
    <property type="molecule type" value="Genomic_DNA"/>
</dbReference>
<sequence>MRQIFTTIFQGEINGQLMNTIQTYNTFLEMSSIKRKIGIDIHGVINVNPDIFSALTKKFKDLGYEIHVLTGPRLNQPYKTRTGNYNSVEEELVRHDIIYDHLFSVLDYNIEQGEDAWEDEKGWWTSDESWNKTKAEYCQREQIDFHIDDTKIYGKFFTTPFAHLTPPADVRKLELHGISEDDEIIQIIKSVAGDKFIYEKMD</sequence>
<organism evidence="1">
    <name type="scientific">uncultured marine phage</name>
    <dbReference type="NCBI Taxonomy" id="707152"/>
    <lineage>
        <taxon>Viruses</taxon>
        <taxon>environmental samples</taxon>
    </lineage>
</organism>
<gene>
    <name evidence="1" type="ORF">SLAVMIC_00521</name>
</gene>